<evidence type="ECO:0000259" key="3">
    <source>
        <dbReference type="Pfam" id="PF01464"/>
    </source>
</evidence>
<feature type="signal peptide" evidence="2">
    <location>
        <begin position="1"/>
        <end position="37"/>
    </location>
</feature>
<reference evidence="4 5" key="1">
    <citation type="submission" date="2022-11" db="EMBL/GenBank/DDBJ databases">
        <title>Spartinivicinus poritis sp. nov., isolated from scleractinian coral Porites lutea.</title>
        <authorList>
            <person name="Zhang G."/>
            <person name="Cai L."/>
            <person name="Wei Q."/>
        </authorList>
    </citation>
    <scope>NUCLEOTIDE SEQUENCE [LARGE SCALE GENOMIC DNA]</scope>
    <source>
        <strain evidence="4 5">A2-2</strain>
    </source>
</reference>
<dbReference type="CDD" id="cd00254">
    <property type="entry name" value="LT-like"/>
    <property type="match status" value="1"/>
</dbReference>
<sequence>MFRFGQLSYNAFHFSQWKAIKLLLCLLGFINSTNVVASAQQLPDAEMRAYLKSTIAKADSFHDRFDAEVWLVDMSGRLKRYIKDPKKRLEILRLVHKEASRADLQPELVLSVIHVESLFNRFAISRVGAQGLMQVMPFWKKEIGRPNDNLTDIATNIRYGCTILSYYLKKEKGNLTRALARYNGSLGKTWYPSRVFTAWNRFWQAR</sequence>
<dbReference type="InterPro" id="IPR023346">
    <property type="entry name" value="Lysozyme-like_dom_sf"/>
</dbReference>
<dbReference type="Pfam" id="PF01464">
    <property type="entry name" value="SLT"/>
    <property type="match status" value="1"/>
</dbReference>
<comment type="caution">
    <text evidence="4">The sequence shown here is derived from an EMBL/GenBank/DDBJ whole genome shotgun (WGS) entry which is preliminary data.</text>
</comment>
<evidence type="ECO:0000313" key="5">
    <source>
        <dbReference type="Proteomes" id="UP001528823"/>
    </source>
</evidence>
<dbReference type="PANTHER" id="PTHR37423">
    <property type="entry name" value="SOLUBLE LYTIC MUREIN TRANSGLYCOSYLASE-RELATED"/>
    <property type="match status" value="1"/>
</dbReference>
<dbReference type="InterPro" id="IPR008258">
    <property type="entry name" value="Transglycosylase_SLT_dom_1"/>
</dbReference>
<dbReference type="Proteomes" id="UP001528823">
    <property type="component" value="Unassembled WGS sequence"/>
</dbReference>
<keyword evidence="5" id="KW-1185">Reference proteome</keyword>
<dbReference type="RefSeq" id="WP_274688719.1">
    <property type="nucleotide sequence ID" value="NZ_JAPMOU010000010.1"/>
</dbReference>
<evidence type="ECO:0000256" key="2">
    <source>
        <dbReference type="SAM" id="SignalP"/>
    </source>
</evidence>
<gene>
    <name evidence="4" type="ORF">ORQ98_10340</name>
</gene>
<organism evidence="4 5">
    <name type="scientific">Spartinivicinus poritis</name>
    <dbReference type="NCBI Taxonomy" id="2994640"/>
    <lineage>
        <taxon>Bacteria</taxon>
        <taxon>Pseudomonadati</taxon>
        <taxon>Pseudomonadota</taxon>
        <taxon>Gammaproteobacteria</taxon>
        <taxon>Oceanospirillales</taxon>
        <taxon>Zooshikellaceae</taxon>
        <taxon>Spartinivicinus</taxon>
    </lineage>
</organism>
<comment type="similarity">
    <text evidence="1">Belongs to the transglycosylase Slt family.</text>
</comment>
<name>A0ABT5U7M1_9GAMM</name>
<feature type="chain" id="PRO_5045840653" evidence="2">
    <location>
        <begin position="38"/>
        <end position="206"/>
    </location>
</feature>
<protein>
    <submittedName>
        <fullName evidence="4">Lytic transglycosylase domain-containing protein</fullName>
    </submittedName>
</protein>
<keyword evidence="2" id="KW-0732">Signal</keyword>
<dbReference type="SUPFAM" id="SSF53955">
    <property type="entry name" value="Lysozyme-like"/>
    <property type="match status" value="1"/>
</dbReference>
<evidence type="ECO:0000313" key="4">
    <source>
        <dbReference type="EMBL" id="MDE1462369.1"/>
    </source>
</evidence>
<dbReference type="Gene3D" id="1.10.530.10">
    <property type="match status" value="1"/>
</dbReference>
<dbReference type="EMBL" id="JAPMOU010000010">
    <property type="protein sequence ID" value="MDE1462369.1"/>
    <property type="molecule type" value="Genomic_DNA"/>
</dbReference>
<accession>A0ABT5U7M1</accession>
<proteinExistence type="inferred from homology"/>
<evidence type="ECO:0000256" key="1">
    <source>
        <dbReference type="ARBA" id="ARBA00007734"/>
    </source>
</evidence>
<dbReference type="PANTHER" id="PTHR37423:SF2">
    <property type="entry name" value="MEMBRANE-BOUND LYTIC MUREIN TRANSGLYCOSYLASE C"/>
    <property type="match status" value="1"/>
</dbReference>
<feature type="domain" description="Transglycosylase SLT" evidence="3">
    <location>
        <begin position="95"/>
        <end position="189"/>
    </location>
</feature>